<feature type="region of interest" description="Disordered" evidence="5">
    <location>
        <begin position="100"/>
        <end position="139"/>
    </location>
</feature>
<dbReference type="Pfam" id="PF01479">
    <property type="entry name" value="S4"/>
    <property type="match status" value="1"/>
</dbReference>
<evidence type="ECO:0000256" key="3">
    <source>
        <dbReference type="ARBA" id="ARBA00023125"/>
    </source>
</evidence>
<dbReference type="PIRSF" id="PIRSF016821">
    <property type="entry name" value="HSP15"/>
    <property type="match status" value="1"/>
</dbReference>
<keyword evidence="3 4" id="KW-0238">DNA-binding</keyword>
<dbReference type="InterPro" id="IPR002942">
    <property type="entry name" value="S4_RNA-bd"/>
</dbReference>
<evidence type="ECO:0000259" key="6">
    <source>
        <dbReference type="SMART" id="SM00363"/>
    </source>
</evidence>
<comment type="caution">
    <text evidence="7">The sequence shown here is derived from an EMBL/GenBank/DDBJ whole genome shotgun (WGS) entry which is preliminary data.</text>
</comment>
<sequence length="139" mass="15893">MTKKQNSQKTEQASMTKVRLDKWLWAARFYKTRALAKAAIDGGKVSVDGQKAKPSKEITTGNRVTARQGWDDKTVVVLALSEQRRSADIASQLYEETAESIQTRNERTEQRKANVLHSLHEKPNKKERRQRQAMKGKLL</sequence>
<dbReference type="EMBL" id="BMIY01000002">
    <property type="protein sequence ID" value="GGG50233.1"/>
    <property type="molecule type" value="Genomic_DNA"/>
</dbReference>
<reference evidence="7" key="1">
    <citation type="journal article" date="2014" name="Int. J. Syst. Evol. Microbiol.">
        <title>Complete genome sequence of Corynebacterium casei LMG S-19264T (=DSM 44701T), isolated from a smear-ripened cheese.</title>
        <authorList>
            <consortium name="US DOE Joint Genome Institute (JGI-PGF)"/>
            <person name="Walter F."/>
            <person name="Albersmeier A."/>
            <person name="Kalinowski J."/>
            <person name="Ruckert C."/>
        </authorList>
    </citation>
    <scope>NUCLEOTIDE SEQUENCE</scope>
    <source>
        <strain evidence="7">CGMCC 1.15425</strain>
    </source>
</reference>
<feature type="compositionally biased region" description="Basic residues" evidence="5">
    <location>
        <begin position="125"/>
        <end position="139"/>
    </location>
</feature>
<dbReference type="GO" id="GO:0003727">
    <property type="term" value="F:single-stranded RNA binding"/>
    <property type="evidence" value="ECO:0007669"/>
    <property type="project" value="InterPro"/>
</dbReference>
<reference evidence="7" key="2">
    <citation type="submission" date="2020-09" db="EMBL/GenBank/DDBJ databases">
        <authorList>
            <person name="Sun Q."/>
            <person name="Zhou Y."/>
        </authorList>
    </citation>
    <scope>NUCLEOTIDE SEQUENCE</scope>
    <source>
        <strain evidence="7">CGMCC 1.15425</strain>
    </source>
</reference>
<accession>A0A917GL36</accession>
<evidence type="ECO:0000256" key="5">
    <source>
        <dbReference type="SAM" id="MobiDB-lite"/>
    </source>
</evidence>
<keyword evidence="2 4" id="KW-0694">RNA-binding</keyword>
<dbReference type="SMART" id="SM00363">
    <property type="entry name" value="S4"/>
    <property type="match status" value="1"/>
</dbReference>
<dbReference type="PROSITE" id="PS50889">
    <property type="entry name" value="S4"/>
    <property type="match status" value="1"/>
</dbReference>
<evidence type="ECO:0000256" key="4">
    <source>
        <dbReference type="PIRNR" id="PIRNR016821"/>
    </source>
</evidence>
<feature type="region of interest" description="Disordered" evidence="5">
    <location>
        <begin position="43"/>
        <end position="64"/>
    </location>
</feature>
<dbReference type="GO" id="GO:0003677">
    <property type="term" value="F:DNA binding"/>
    <property type="evidence" value="ECO:0007669"/>
    <property type="project" value="UniProtKB-KW"/>
</dbReference>
<dbReference type="InterPro" id="IPR025708">
    <property type="entry name" value="HSP15"/>
</dbReference>
<dbReference type="AlphaFoldDB" id="A0A917GL36"/>
<proteinExistence type="inferred from homology"/>
<dbReference type="SUPFAM" id="SSF55174">
    <property type="entry name" value="Alpha-L RNA-binding motif"/>
    <property type="match status" value="1"/>
</dbReference>
<dbReference type="InterPro" id="IPR036986">
    <property type="entry name" value="S4_RNA-bd_sf"/>
</dbReference>
<protein>
    <recommendedName>
        <fullName evidence="4">Heat shock protein 15</fullName>
    </recommendedName>
</protein>
<dbReference type="GO" id="GO:0034605">
    <property type="term" value="P:cellular response to heat"/>
    <property type="evidence" value="ECO:0007669"/>
    <property type="project" value="InterPro"/>
</dbReference>
<dbReference type="RefSeq" id="WP_229694580.1">
    <property type="nucleotide sequence ID" value="NZ_BMIY01000002.1"/>
</dbReference>
<evidence type="ECO:0000256" key="2">
    <source>
        <dbReference type="ARBA" id="ARBA00022884"/>
    </source>
</evidence>
<keyword evidence="7" id="KW-0346">Stress response</keyword>
<organism evidence="7 8">
    <name type="scientific">Pseudohongiella nitratireducens</name>
    <dbReference type="NCBI Taxonomy" id="1768907"/>
    <lineage>
        <taxon>Bacteria</taxon>
        <taxon>Pseudomonadati</taxon>
        <taxon>Pseudomonadota</taxon>
        <taxon>Gammaproteobacteria</taxon>
        <taxon>Pseudomonadales</taxon>
        <taxon>Pseudohongiellaceae</taxon>
        <taxon>Pseudohongiella</taxon>
    </lineage>
</organism>
<feature type="domain" description="RNA-binding S4" evidence="6">
    <location>
        <begin position="18"/>
        <end position="83"/>
    </location>
</feature>
<gene>
    <name evidence="7" type="ORF">GCM10011403_04250</name>
</gene>
<keyword evidence="8" id="KW-1185">Reference proteome</keyword>
<dbReference type="Gene3D" id="3.10.290.10">
    <property type="entry name" value="RNA-binding S4 domain"/>
    <property type="match status" value="1"/>
</dbReference>
<dbReference type="CDD" id="cd00165">
    <property type="entry name" value="S4"/>
    <property type="match status" value="1"/>
</dbReference>
<evidence type="ECO:0000313" key="7">
    <source>
        <dbReference type="EMBL" id="GGG50233.1"/>
    </source>
</evidence>
<feature type="compositionally biased region" description="Basic and acidic residues" evidence="5">
    <location>
        <begin position="104"/>
        <end position="124"/>
    </location>
</feature>
<comment type="similarity">
    <text evidence="1 4">Belongs to the HSP15 family.</text>
</comment>
<dbReference type="Proteomes" id="UP000627715">
    <property type="component" value="Unassembled WGS sequence"/>
</dbReference>
<name>A0A917GL36_9GAMM</name>
<dbReference type="GO" id="GO:0043023">
    <property type="term" value="F:ribosomal large subunit binding"/>
    <property type="evidence" value="ECO:0007669"/>
    <property type="project" value="InterPro"/>
</dbReference>
<evidence type="ECO:0000313" key="8">
    <source>
        <dbReference type="Proteomes" id="UP000627715"/>
    </source>
</evidence>
<evidence type="ECO:0000256" key="1">
    <source>
        <dbReference type="ARBA" id="ARBA00008396"/>
    </source>
</evidence>